<organism evidence="2 3">
    <name type="scientific">Morella rubra</name>
    <name type="common">Chinese bayberry</name>
    <dbReference type="NCBI Taxonomy" id="262757"/>
    <lineage>
        <taxon>Eukaryota</taxon>
        <taxon>Viridiplantae</taxon>
        <taxon>Streptophyta</taxon>
        <taxon>Embryophyta</taxon>
        <taxon>Tracheophyta</taxon>
        <taxon>Spermatophyta</taxon>
        <taxon>Magnoliopsida</taxon>
        <taxon>eudicotyledons</taxon>
        <taxon>Gunneridae</taxon>
        <taxon>Pentapetalae</taxon>
        <taxon>rosids</taxon>
        <taxon>fabids</taxon>
        <taxon>Fagales</taxon>
        <taxon>Myricaceae</taxon>
        <taxon>Morella</taxon>
    </lineage>
</organism>
<sequence length="58" mass="6919">MAKKMQSKYDKYWADLRQVNRLLFVATVLDPRFKLITLEYWAINNFGKDKGMDFVAMV</sequence>
<name>A0A6A1WMN9_9ROSI</name>
<evidence type="ECO:0000313" key="3">
    <source>
        <dbReference type="Proteomes" id="UP000516437"/>
    </source>
</evidence>
<gene>
    <name evidence="2" type="ORF">CJ030_MR1G014083</name>
</gene>
<accession>A0A6A1WMN9</accession>
<dbReference type="Proteomes" id="UP000516437">
    <property type="component" value="Chromosome 1"/>
</dbReference>
<evidence type="ECO:0000259" key="1">
    <source>
        <dbReference type="Pfam" id="PF14372"/>
    </source>
</evidence>
<feature type="domain" description="hAT-like transposase RNase-H fold" evidence="1">
    <location>
        <begin position="1"/>
        <end position="49"/>
    </location>
</feature>
<proteinExistence type="predicted"/>
<protein>
    <recommendedName>
        <fullName evidence="1">hAT-like transposase RNase-H fold domain-containing protein</fullName>
    </recommendedName>
</protein>
<dbReference type="GO" id="GO:0003677">
    <property type="term" value="F:DNA binding"/>
    <property type="evidence" value="ECO:0007669"/>
    <property type="project" value="InterPro"/>
</dbReference>
<dbReference type="OrthoDB" id="1738165at2759"/>
<dbReference type="Pfam" id="PF14372">
    <property type="entry name" value="hAT-like_RNase-H"/>
    <property type="match status" value="1"/>
</dbReference>
<dbReference type="InterPro" id="IPR025525">
    <property type="entry name" value="hAT-like_transposase_RNase-H"/>
</dbReference>
<dbReference type="EMBL" id="RXIC02000019">
    <property type="protein sequence ID" value="KAB1226501.1"/>
    <property type="molecule type" value="Genomic_DNA"/>
</dbReference>
<dbReference type="AlphaFoldDB" id="A0A6A1WMN9"/>
<evidence type="ECO:0000313" key="2">
    <source>
        <dbReference type="EMBL" id="KAB1226501.1"/>
    </source>
</evidence>
<reference evidence="2 3" key="1">
    <citation type="journal article" date="2019" name="Plant Biotechnol. J.">
        <title>The red bayberry genome and genetic basis of sex determination.</title>
        <authorList>
            <person name="Jia H.M."/>
            <person name="Jia H.J."/>
            <person name="Cai Q.L."/>
            <person name="Wang Y."/>
            <person name="Zhao H.B."/>
            <person name="Yang W.F."/>
            <person name="Wang G.Y."/>
            <person name="Li Y.H."/>
            <person name="Zhan D.L."/>
            <person name="Shen Y.T."/>
            <person name="Niu Q.F."/>
            <person name="Chang L."/>
            <person name="Qiu J."/>
            <person name="Zhao L."/>
            <person name="Xie H.B."/>
            <person name="Fu W.Y."/>
            <person name="Jin J."/>
            <person name="Li X.W."/>
            <person name="Jiao Y."/>
            <person name="Zhou C.C."/>
            <person name="Tu T."/>
            <person name="Chai C.Y."/>
            <person name="Gao J.L."/>
            <person name="Fan L.J."/>
            <person name="van de Weg E."/>
            <person name="Wang J.Y."/>
            <person name="Gao Z.S."/>
        </authorList>
    </citation>
    <scope>NUCLEOTIDE SEQUENCE [LARGE SCALE GENOMIC DNA]</scope>
    <source>
        <tissue evidence="2">Leaves</tissue>
    </source>
</reference>
<keyword evidence="3" id="KW-1185">Reference proteome</keyword>
<comment type="caution">
    <text evidence="2">The sequence shown here is derived from an EMBL/GenBank/DDBJ whole genome shotgun (WGS) entry which is preliminary data.</text>
</comment>